<comment type="caution">
    <text evidence="1">The sequence shown here is derived from an EMBL/GenBank/DDBJ whole genome shotgun (WGS) entry which is preliminary data.</text>
</comment>
<dbReference type="RefSeq" id="WP_002973035.1">
    <property type="nucleotide sequence ID" value="NZ_AOGW02000008.1"/>
</dbReference>
<dbReference type="EMBL" id="AOGW02000008">
    <property type="protein sequence ID" value="EMY62288.1"/>
    <property type="molecule type" value="Genomic_DNA"/>
</dbReference>
<protein>
    <submittedName>
        <fullName evidence="1">Uncharacterized protein</fullName>
    </submittedName>
</protein>
<evidence type="ECO:0000313" key="1">
    <source>
        <dbReference type="EMBL" id="EMY62288.1"/>
    </source>
</evidence>
<reference evidence="1" key="1">
    <citation type="submission" date="2013-03" db="EMBL/GenBank/DDBJ databases">
        <authorList>
            <person name="Harkins D.M."/>
            <person name="Durkin A.S."/>
            <person name="Brinkac L.M."/>
            <person name="Haft D.H."/>
            <person name="Selengut J.D."/>
            <person name="Sanka R."/>
            <person name="DePew J."/>
            <person name="Purushe J."/>
            <person name="Hartskeerl R.A."/>
            <person name="Ahmed A."/>
            <person name="van der Linden H."/>
            <person name="Goris M.G.A."/>
            <person name="Vinetz J.M."/>
            <person name="Sutton G.G."/>
            <person name="Nierman W.C."/>
            <person name="Fouts D.E."/>
        </authorList>
    </citation>
    <scope>NUCLEOTIDE SEQUENCE [LARGE SCALE GENOMIC DNA]</scope>
    <source>
        <strain evidence="1">LT 11-33</strain>
    </source>
</reference>
<name>N1VV07_9LEPT</name>
<dbReference type="AlphaFoldDB" id="N1VV07"/>
<dbReference type="Proteomes" id="UP000012371">
    <property type="component" value="Unassembled WGS sequence"/>
</dbReference>
<accession>N1VV07</accession>
<proteinExistence type="predicted"/>
<organism evidence="1 2">
    <name type="scientific">Leptospira terpstrae serovar Hualin str. LT 11-33 = ATCC 700639</name>
    <dbReference type="NCBI Taxonomy" id="1257025"/>
    <lineage>
        <taxon>Bacteria</taxon>
        <taxon>Pseudomonadati</taxon>
        <taxon>Spirochaetota</taxon>
        <taxon>Spirochaetia</taxon>
        <taxon>Leptospirales</taxon>
        <taxon>Leptospiraceae</taxon>
        <taxon>Leptospira</taxon>
    </lineage>
</organism>
<keyword evidence="2" id="KW-1185">Reference proteome</keyword>
<dbReference type="OrthoDB" id="344806at2"/>
<sequence>MKFKILLYIFCLLNATHCKESKNISIEESGSFNVDLEEGCKSVTNYYDKQNNSKCEMQKELLFCYNLFHKANSSLIDQIFYKTKWSDSEQESKRYFWDQRGKVTLLEGGPADMEKDYEIIGQGKIYKENTGWVYEQTCKPGKCEDLKFSIEYISCDASFHPSDRDYHLSVTIGNRHYDFLEPNNKEKHVSLEYDGIIKPQIRNGFELYLVPPPVK</sequence>
<gene>
    <name evidence="1" type="ORF">LEP1GSC203_2306</name>
</gene>
<evidence type="ECO:0000313" key="2">
    <source>
        <dbReference type="Proteomes" id="UP000012371"/>
    </source>
</evidence>
<dbReference type="STRING" id="1257025.LEP1GSC203_2306"/>